<dbReference type="InterPro" id="IPR050330">
    <property type="entry name" value="Bact_OuterMem_StrucFunc"/>
</dbReference>
<feature type="domain" description="OmpA-like" evidence="6">
    <location>
        <begin position="524"/>
        <end position="643"/>
    </location>
</feature>
<dbReference type="InterPro" id="IPR006665">
    <property type="entry name" value="OmpA-like"/>
</dbReference>
<evidence type="ECO:0000256" key="4">
    <source>
        <dbReference type="PROSITE-ProRule" id="PRU00473"/>
    </source>
</evidence>
<dbReference type="PROSITE" id="PS51123">
    <property type="entry name" value="OMPA_2"/>
    <property type="match status" value="1"/>
</dbReference>
<dbReference type="Gene3D" id="3.30.1330.60">
    <property type="entry name" value="OmpA-like domain"/>
    <property type="match status" value="1"/>
</dbReference>
<dbReference type="InterPro" id="IPR006664">
    <property type="entry name" value="OMP_bac"/>
</dbReference>
<proteinExistence type="predicted"/>
<evidence type="ECO:0000256" key="3">
    <source>
        <dbReference type="ARBA" id="ARBA00023237"/>
    </source>
</evidence>
<dbReference type="PANTHER" id="PTHR30329">
    <property type="entry name" value="STATOR ELEMENT OF FLAGELLAR MOTOR COMPLEX"/>
    <property type="match status" value="1"/>
</dbReference>
<comment type="caution">
    <text evidence="7">The sequence shown here is derived from an EMBL/GenBank/DDBJ whole genome shotgun (WGS) entry which is preliminary data.</text>
</comment>
<dbReference type="SUPFAM" id="SSF103088">
    <property type="entry name" value="OmpA-like"/>
    <property type="match status" value="1"/>
</dbReference>
<accession>A0A5C6RMK5</accession>
<name>A0A5C6RMK5_9FLAO</name>
<dbReference type="InterPro" id="IPR011990">
    <property type="entry name" value="TPR-like_helical_dom_sf"/>
</dbReference>
<dbReference type="InterPro" id="IPR011659">
    <property type="entry name" value="WD40"/>
</dbReference>
<dbReference type="RefSeq" id="WP_147102203.1">
    <property type="nucleotide sequence ID" value="NZ_VOOS01000008.1"/>
</dbReference>
<evidence type="ECO:0000259" key="6">
    <source>
        <dbReference type="PROSITE" id="PS51123"/>
    </source>
</evidence>
<dbReference type="Pfam" id="PF07676">
    <property type="entry name" value="PD40"/>
    <property type="match status" value="1"/>
</dbReference>
<dbReference type="InterPro" id="IPR036737">
    <property type="entry name" value="OmpA-like_sf"/>
</dbReference>
<dbReference type="GO" id="GO:0009279">
    <property type="term" value="C:cell outer membrane"/>
    <property type="evidence" value="ECO:0007669"/>
    <property type="project" value="UniProtKB-SubCell"/>
</dbReference>
<protein>
    <submittedName>
        <fullName evidence="7">OmpA family protein</fullName>
    </submittedName>
</protein>
<keyword evidence="8" id="KW-1185">Reference proteome</keyword>
<gene>
    <name evidence="7" type="ORF">FRY74_12685</name>
</gene>
<dbReference type="SUPFAM" id="SSF82171">
    <property type="entry name" value="DPP6 N-terminal domain-like"/>
    <property type="match status" value="1"/>
</dbReference>
<reference evidence="7 8" key="1">
    <citation type="submission" date="2019-08" db="EMBL/GenBank/DDBJ databases">
        <title>Genome of Vicingus serpentipes NCIMB 15042.</title>
        <authorList>
            <person name="Bowman J.P."/>
        </authorList>
    </citation>
    <scope>NUCLEOTIDE SEQUENCE [LARGE SCALE GENOMIC DNA]</scope>
    <source>
        <strain evidence="7 8">NCIMB 15042</strain>
    </source>
</reference>
<dbReference type="Pfam" id="PF00691">
    <property type="entry name" value="OmpA"/>
    <property type="match status" value="1"/>
</dbReference>
<organism evidence="7 8">
    <name type="scientific">Vicingus serpentipes</name>
    <dbReference type="NCBI Taxonomy" id="1926625"/>
    <lineage>
        <taxon>Bacteria</taxon>
        <taxon>Pseudomonadati</taxon>
        <taxon>Bacteroidota</taxon>
        <taxon>Flavobacteriia</taxon>
        <taxon>Flavobacteriales</taxon>
        <taxon>Vicingaceae</taxon>
        <taxon>Vicingus</taxon>
    </lineage>
</organism>
<dbReference type="SUPFAM" id="SSF81901">
    <property type="entry name" value="HCP-like"/>
    <property type="match status" value="1"/>
</dbReference>
<dbReference type="EMBL" id="VOOS01000008">
    <property type="protein sequence ID" value="TXB63641.1"/>
    <property type="molecule type" value="Genomic_DNA"/>
</dbReference>
<feature type="signal peptide" evidence="5">
    <location>
        <begin position="1"/>
        <end position="22"/>
    </location>
</feature>
<dbReference type="Proteomes" id="UP000321721">
    <property type="component" value="Unassembled WGS sequence"/>
</dbReference>
<dbReference type="PANTHER" id="PTHR30329:SF21">
    <property type="entry name" value="LIPOPROTEIN YIAD-RELATED"/>
    <property type="match status" value="1"/>
</dbReference>
<dbReference type="CDD" id="cd07185">
    <property type="entry name" value="OmpA_C-like"/>
    <property type="match status" value="1"/>
</dbReference>
<evidence type="ECO:0000256" key="1">
    <source>
        <dbReference type="ARBA" id="ARBA00004442"/>
    </source>
</evidence>
<evidence type="ECO:0000256" key="2">
    <source>
        <dbReference type="ARBA" id="ARBA00023136"/>
    </source>
</evidence>
<keyword evidence="5" id="KW-0732">Signal</keyword>
<sequence length="643" mass="73942">MKKLKYIVPFILLFAFSFTVYAQKGNLEKGDYYFNKRMYKEAIESYKLALEEKLVFDKYKMTKRVAQTYKMLFDYENATIWYEKLAQFTDKNEPQYVFDYAQLLCNVEKYSEAKKYFKQYFDSLNQPAKFTQYEQACDWAIANQSKSKEIKVYKTNIETGSRSFGIAYFKDGLVYSKPQADEFNIKTVFYDLAYSARKDTAVFDSSSVLKGNLHYSFYEGTPSFSNDYKKIYYSGNSSEVVKYRDKKIKRKKIPLSSEGVNILHIYEANYSNGEWIKKGALSINNKEYDCVFPYISKDGSQLYFASNMPGGLGGYDLYVANKVSDTTWSEPKNLGATINSELDEMYPYVDNDTLYFSSKGKKGFGGADIYKSYLVNGEYVEAENLGKPYNSSKDDFSFIIKNEERSGYFSSNREGLTGYDYIYEFYIPEAPDTINGIALNKITSKPIKDIEVKLHKVDSNGVPQLIEEYLTDQTGKVQLILEKHVEFLVTFYHPGFDAQTFEIPAENRGDVIAKFGQLLFLPIPKKDDIIKIDNIYFDYNKSTIKEESYPVLDAIVEYLNVKSSISVELSAHTDSRGSDSYNMNLSKKRAKSVVDHLVGKGIAKARLTPKGYGETKLVNKCGNKVKCTEEEHQQNRRVELKVL</sequence>
<comment type="subcellular location">
    <subcellularLocation>
        <location evidence="1">Cell outer membrane</location>
    </subcellularLocation>
</comment>
<dbReference type="AlphaFoldDB" id="A0A5C6RMK5"/>
<feature type="chain" id="PRO_5022676821" evidence="5">
    <location>
        <begin position="23"/>
        <end position="643"/>
    </location>
</feature>
<dbReference type="PRINTS" id="PR01021">
    <property type="entry name" value="OMPADOMAIN"/>
</dbReference>
<keyword evidence="3" id="KW-0998">Cell outer membrane</keyword>
<dbReference type="OrthoDB" id="9809364at2"/>
<evidence type="ECO:0000313" key="7">
    <source>
        <dbReference type="EMBL" id="TXB63641.1"/>
    </source>
</evidence>
<keyword evidence="2 4" id="KW-0472">Membrane</keyword>
<dbReference type="Gene3D" id="1.25.40.10">
    <property type="entry name" value="Tetratricopeptide repeat domain"/>
    <property type="match status" value="1"/>
</dbReference>
<evidence type="ECO:0000313" key="8">
    <source>
        <dbReference type="Proteomes" id="UP000321721"/>
    </source>
</evidence>
<evidence type="ECO:0000256" key="5">
    <source>
        <dbReference type="SAM" id="SignalP"/>
    </source>
</evidence>